<dbReference type="GO" id="GO:0016579">
    <property type="term" value="P:protein deubiquitination"/>
    <property type="evidence" value="ECO:0007669"/>
    <property type="project" value="InterPro"/>
</dbReference>
<dbReference type="EC" id="3.4.19.12" evidence="3"/>
<evidence type="ECO:0000256" key="7">
    <source>
        <dbReference type="ARBA" id="ARBA00022807"/>
    </source>
</evidence>
<dbReference type="InterPro" id="IPR018200">
    <property type="entry name" value="USP_CS"/>
</dbReference>
<evidence type="ECO:0000259" key="10">
    <source>
        <dbReference type="PROSITE" id="PS50235"/>
    </source>
</evidence>
<protein>
    <recommendedName>
        <fullName evidence="3">ubiquitinyl hydrolase 1</fullName>
        <ecNumber evidence="3">3.4.19.12</ecNumber>
    </recommendedName>
</protein>
<dbReference type="SUPFAM" id="SSF52821">
    <property type="entry name" value="Rhodanese/Cell cycle control phosphatase"/>
    <property type="match status" value="1"/>
</dbReference>
<feature type="domain" description="Rhodanese" evidence="9">
    <location>
        <begin position="384"/>
        <end position="507"/>
    </location>
</feature>
<keyword evidence="5" id="KW-0833">Ubl conjugation pathway</keyword>
<dbReference type="PANTHER" id="PTHR21646:SF95">
    <property type="entry name" value="UBIQUITIN CARBOXYL-TERMINAL HYDROLASE 4-RELATED"/>
    <property type="match status" value="1"/>
</dbReference>
<sequence length="1153" mass="126105">MPVVVLPNTPSHPPGFGTSHSTIQNGATRFHDDMSVVEIKAKAREAVQKEAKGASALSLIRTARTQLLSAKDYETKGDLRSALGSFIKAASLAKMTMDSAEYSQEGRSKGGVLKKELGDFLSGDGRDLTARTTAVEEKLKAIEKSQPTRQHSGNGPNIKSGGTIADRLRALQDNGLAVTTSKHFATDVSSLPPAPPISPIVRYSTASQSSLSTTHPTLVPSTPISSAPSPHTLVSPSTFGPPSPSSSPSSSPQLNNFDLTGFTQAFPSIDELDELPSFTLPSVPTGPSNNEPSKSVAKDLWTGESASPLTSFKSFTVPIERPSSTPVTPTVNNFNSRPASPTKSTVPLKPSGLSNTAASASSGPKTPIPKKNMAFPRELLSYLREHNVLLIDVRNRAEFDREHIEADAVVCIEPSILMREGVNSKMLEDAMVVAPRHEASLFGNREKFDLVAVYDGSSESFGAANAPLSILLRVISEQAFQKMLKRMPMMLVGGFEAWKREIGNTELRGESSYAEVKRPIPTTDVPSSLLLSSSPNNNNPFTNGLVTAHLSGAAASSAADPHQVWTPRQRPDALPLNGVDHRSNYSLDQPSGHIRSPADFSYNAPPDRNLNRRPALMRPSSVSFSRSKNEMTSSPLISPQRSLVNGTPSSSTITYPQFPRRISPTASGSGTTSATTQTQFMTSSYDITSPPQASINPTLSRRRSDYVDQTQEAMQGIHRPVIDYPELTSPQIVRPPPVAASALVERQDNRPRIQQAPPPYSPSPSANGGPKAPRIPSEYQVTYWPDTQVGTSGLKNLGNTCYMNAPIQCLSATAPFARFFTEGRWKTAINYTNKLGSQGRLAGAFAKLLHEMWGGDLPFISPTDFRKSICQLKSQYNGSDQHDSQEFLSFLIDGIHEDLNRIIVKPTITQTPAQEAELERLPVQIASDREWRNWKARNDSLIVDFFQGQFRNRLECLTCHKTSTTYNVFSILQLPIPARSGKVPIERCLNAFFNEEVLEKDDAWDCPQCKVKRRAIKRLSLARLPPILLIHLKRFEANGRFSDKIDTFVDFPIKSLDLTNYMPPPLPPGVDKSELNGGLPMSTSDPRTQLPPYRYDLYGVTNHFGNLSSGHYTAFIASSGGWMYCDDSSVKAVDPKQVVNQKAYVLFYKRVRS</sequence>
<evidence type="ECO:0000256" key="5">
    <source>
        <dbReference type="ARBA" id="ARBA00022786"/>
    </source>
</evidence>
<evidence type="ECO:0000313" key="12">
    <source>
        <dbReference type="Proteomes" id="UP000054477"/>
    </source>
</evidence>
<keyword evidence="6" id="KW-0378">Hydrolase</keyword>
<dbReference type="PROSITE" id="PS50235">
    <property type="entry name" value="USP_3"/>
    <property type="match status" value="1"/>
</dbReference>
<proteinExistence type="inferred from homology"/>
<evidence type="ECO:0000256" key="6">
    <source>
        <dbReference type="ARBA" id="ARBA00022801"/>
    </source>
</evidence>
<reference evidence="11 12" key="1">
    <citation type="submission" date="2014-04" db="EMBL/GenBank/DDBJ databases">
        <authorList>
            <consortium name="DOE Joint Genome Institute"/>
            <person name="Kuo A."/>
            <person name="Kohler A."/>
            <person name="Nagy L.G."/>
            <person name="Floudas D."/>
            <person name="Copeland A."/>
            <person name="Barry K.W."/>
            <person name="Cichocki N."/>
            <person name="Veneault-Fourrey C."/>
            <person name="LaButti K."/>
            <person name="Lindquist E.A."/>
            <person name="Lipzen A."/>
            <person name="Lundell T."/>
            <person name="Morin E."/>
            <person name="Murat C."/>
            <person name="Sun H."/>
            <person name="Tunlid A."/>
            <person name="Henrissat B."/>
            <person name="Grigoriev I.V."/>
            <person name="Hibbett D.S."/>
            <person name="Martin F."/>
            <person name="Nordberg H.P."/>
            <person name="Cantor M.N."/>
            <person name="Hua S.X."/>
        </authorList>
    </citation>
    <scope>NUCLEOTIDE SEQUENCE [LARGE SCALE GENOMIC DNA]</scope>
    <source>
        <strain evidence="11 12">LaAM-08-1</strain>
    </source>
</reference>
<dbReference type="InterPro" id="IPR028889">
    <property type="entry name" value="USP"/>
</dbReference>
<feature type="region of interest" description="Disordered" evidence="8">
    <location>
        <begin position="319"/>
        <end position="370"/>
    </location>
</feature>
<dbReference type="InterPro" id="IPR038765">
    <property type="entry name" value="Papain-like_cys_pep_sf"/>
</dbReference>
<feature type="compositionally biased region" description="Polar residues" evidence="8">
    <location>
        <begin position="620"/>
        <end position="655"/>
    </location>
</feature>
<comment type="similarity">
    <text evidence="2">Belongs to the peptidase C19 family.</text>
</comment>
<feature type="compositionally biased region" description="Low complexity" evidence="8">
    <location>
        <begin position="663"/>
        <end position="675"/>
    </location>
</feature>
<evidence type="ECO:0000259" key="9">
    <source>
        <dbReference type="PROSITE" id="PS50206"/>
    </source>
</evidence>
<dbReference type="InterPro" id="IPR001763">
    <property type="entry name" value="Rhodanese-like_dom"/>
</dbReference>
<keyword evidence="4" id="KW-0645">Protease</keyword>
<evidence type="ECO:0000313" key="11">
    <source>
        <dbReference type="EMBL" id="KIK04560.1"/>
    </source>
</evidence>
<dbReference type="InterPro" id="IPR050185">
    <property type="entry name" value="Ub_carboxyl-term_hydrolase"/>
</dbReference>
<feature type="region of interest" description="Disordered" evidence="8">
    <location>
        <begin position="211"/>
        <end position="259"/>
    </location>
</feature>
<evidence type="ECO:0000256" key="8">
    <source>
        <dbReference type="SAM" id="MobiDB-lite"/>
    </source>
</evidence>
<feature type="region of interest" description="Disordered" evidence="8">
    <location>
        <begin position="141"/>
        <end position="162"/>
    </location>
</feature>
<dbReference type="GO" id="GO:0006508">
    <property type="term" value="P:proteolysis"/>
    <property type="evidence" value="ECO:0007669"/>
    <property type="project" value="UniProtKB-KW"/>
</dbReference>
<keyword evidence="7" id="KW-0788">Thiol protease</keyword>
<accession>A0A0C9WXU9</accession>
<feature type="compositionally biased region" description="Polar residues" evidence="8">
    <location>
        <begin position="145"/>
        <end position="157"/>
    </location>
</feature>
<dbReference type="InterPro" id="IPR001394">
    <property type="entry name" value="Peptidase_C19_UCH"/>
</dbReference>
<dbReference type="Pfam" id="PF00443">
    <property type="entry name" value="UCH"/>
    <property type="match status" value="1"/>
</dbReference>
<keyword evidence="12" id="KW-1185">Reference proteome</keyword>
<dbReference type="HOGENOM" id="CLU_005922_2_1_1"/>
<evidence type="ECO:0000256" key="2">
    <source>
        <dbReference type="ARBA" id="ARBA00009085"/>
    </source>
</evidence>
<evidence type="ECO:0000256" key="3">
    <source>
        <dbReference type="ARBA" id="ARBA00012759"/>
    </source>
</evidence>
<dbReference type="GO" id="GO:0004843">
    <property type="term" value="F:cysteine-type deubiquitinase activity"/>
    <property type="evidence" value="ECO:0007669"/>
    <property type="project" value="UniProtKB-EC"/>
</dbReference>
<dbReference type="SUPFAM" id="SSF54001">
    <property type="entry name" value="Cysteine proteinases"/>
    <property type="match status" value="1"/>
</dbReference>
<dbReference type="Proteomes" id="UP000054477">
    <property type="component" value="Unassembled WGS sequence"/>
</dbReference>
<organism evidence="11 12">
    <name type="scientific">Laccaria amethystina LaAM-08-1</name>
    <dbReference type="NCBI Taxonomy" id="1095629"/>
    <lineage>
        <taxon>Eukaryota</taxon>
        <taxon>Fungi</taxon>
        <taxon>Dikarya</taxon>
        <taxon>Basidiomycota</taxon>
        <taxon>Agaricomycotina</taxon>
        <taxon>Agaricomycetes</taxon>
        <taxon>Agaricomycetidae</taxon>
        <taxon>Agaricales</taxon>
        <taxon>Agaricineae</taxon>
        <taxon>Hydnangiaceae</taxon>
        <taxon>Laccaria</taxon>
    </lineage>
</organism>
<dbReference type="PROSITE" id="PS00972">
    <property type="entry name" value="USP_1"/>
    <property type="match status" value="1"/>
</dbReference>
<dbReference type="OrthoDB" id="292964at2759"/>
<dbReference type="Gene3D" id="3.90.70.10">
    <property type="entry name" value="Cysteine proteinases"/>
    <property type="match status" value="1"/>
</dbReference>
<reference evidence="12" key="2">
    <citation type="submission" date="2015-01" db="EMBL/GenBank/DDBJ databases">
        <title>Evolutionary Origins and Diversification of the Mycorrhizal Mutualists.</title>
        <authorList>
            <consortium name="DOE Joint Genome Institute"/>
            <consortium name="Mycorrhizal Genomics Consortium"/>
            <person name="Kohler A."/>
            <person name="Kuo A."/>
            <person name="Nagy L.G."/>
            <person name="Floudas D."/>
            <person name="Copeland A."/>
            <person name="Barry K.W."/>
            <person name="Cichocki N."/>
            <person name="Veneault-Fourrey C."/>
            <person name="LaButti K."/>
            <person name="Lindquist E.A."/>
            <person name="Lipzen A."/>
            <person name="Lundell T."/>
            <person name="Morin E."/>
            <person name="Murat C."/>
            <person name="Riley R."/>
            <person name="Ohm R."/>
            <person name="Sun H."/>
            <person name="Tunlid A."/>
            <person name="Henrissat B."/>
            <person name="Grigoriev I.V."/>
            <person name="Hibbett D.S."/>
            <person name="Martin F."/>
        </authorList>
    </citation>
    <scope>NUCLEOTIDE SEQUENCE [LARGE SCALE GENOMIC DNA]</scope>
    <source>
        <strain evidence="12">LaAM-08-1</strain>
    </source>
</reference>
<feature type="domain" description="USP" evidence="10">
    <location>
        <begin position="792"/>
        <end position="1151"/>
    </location>
</feature>
<dbReference type="CDD" id="cd02674">
    <property type="entry name" value="Peptidase_C19R"/>
    <property type="match status" value="1"/>
</dbReference>
<feature type="region of interest" description="Disordered" evidence="8">
    <location>
        <begin position="751"/>
        <end position="775"/>
    </location>
</feature>
<dbReference type="EMBL" id="KN838568">
    <property type="protein sequence ID" value="KIK04560.1"/>
    <property type="molecule type" value="Genomic_DNA"/>
</dbReference>
<feature type="compositionally biased region" description="Polar residues" evidence="8">
    <location>
        <begin position="279"/>
        <end position="293"/>
    </location>
</feature>
<dbReference type="Gene3D" id="3.40.250.10">
    <property type="entry name" value="Rhodanese-like domain"/>
    <property type="match status" value="1"/>
</dbReference>
<dbReference type="InterPro" id="IPR036873">
    <property type="entry name" value="Rhodanese-like_dom_sf"/>
</dbReference>
<dbReference type="AlphaFoldDB" id="A0A0C9WXU9"/>
<evidence type="ECO:0000256" key="4">
    <source>
        <dbReference type="ARBA" id="ARBA00022670"/>
    </source>
</evidence>
<dbReference type="SMART" id="SM00450">
    <property type="entry name" value="RHOD"/>
    <property type="match status" value="1"/>
</dbReference>
<evidence type="ECO:0000256" key="1">
    <source>
        <dbReference type="ARBA" id="ARBA00000707"/>
    </source>
</evidence>
<gene>
    <name evidence="11" type="ORF">K443DRAFT_675812</name>
</gene>
<dbReference type="PANTHER" id="PTHR21646">
    <property type="entry name" value="UBIQUITIN CARBOXYL-TERMINAL HYDROLASE"/>
    <property type="match status" value="1"/>
</dbReference>
<feature type="compositionally biased region" description="Polar residues" evidence="8">
    <location>
        <begin position="322"/>
        <end position="345"/>
    </location>
</feature>
<dbReference type="STRING" id="1095629.A0A0C9WXU9"/>
<dbReference type="PROSITE" id="PS50206">
    <property type="entry name" value="RHODANESE_3"/>
    <property type="match status" value="1"/>
</dbReference>
<feature type="compositionally biased region" description="Polar residues" evidence="8">
    <location>
        <begin position="352"/>
        <end position="364"/>
    </location>
</feature>
<dbReference type="Pfam" id="PF00581">
    <property type="entry name" value="Rhodanese"/>
    <property type="match status" value="1"/>
</dbReference>
<feature type="region of interest" description="Disordered" evidence="8">
    <location>
        <begin position="277"/>
        <end position="296"/>
    </location>
</feature>
<dbReference type="PROSITE" id="PS00973">
    <property type="entry name" value="USP_2"/>
    <property type="match status" value="1"/>
</dbReference>
<feature type="compositionally biased region" description="Polar residues" evidence="8">
    <location>
        <begin position="211"/>
        <end position="234"/>
    </location>
</feature>
<name>A0A0C9WXU9_9AGAR</name>
<feature type="region of interest" description="Disordered" evidence="8">
    <location>
        <begin position="559"/>
        <end position="675"/>
    </location>
</feature>
<comment type="catalytic activity">
    <reaction evidence="1">
        <text>Thiol-dependent hydrolysis of ester, thioester, amide, peptide and isopeptide bonds formed by the C-terminal Gly of ubiquitin (a 76-residue protein attached to proteins as an intracellular targeting signal).</text>
        <dbReference type="EC" id="3.4.19.12"/>
    </reaction>
</comment>